<keyword evidence="3" id="KW-1185">Reference proteome</keyword>
<dbReference type="STRING" id="1908237.BEN47_06415"/>
<dbReference type="AlphaFoldDB" id="A0A1G1SQH6"/>
<evidence type="ECO:0000313" key="3">
    <source>
        <dbReference type="Proteomes" id="UP000176294"/>
    </source>
</evidence>
<gene>
    <name evidence="2" type="ORF">BEN47_06415</name>
</gene>
<protein>
    <submittedName>
        <fullName evidence="2">Cupin</fullName>
    </submittedName>
</protein>
<dbReference type="Pfam" id="PF07883">
    <property type="entry name" value="Cupin_2"/>
    <property type="match status" value="1"/>
</dbReference>
<dbReference type="RefSeq" id="WP_070731142.1">
    <property type="nucleotide sequence ID" value="NZ_MDZB01000175.1"/>
</dbReference>
<evidence type="ECO:0000313" key="2">
    <source>
        <dbReference type="EMBL" id="OGX80881.1"/>
    </source>
</evidence>
<accession>A0A1G1SQH6</accession>
<feature type="domain" description="Cupin type-2" evidence="1">
    <location>
        <begin position="43"/>
        <end position="108"/>
    </location>
</feature>
<evidence type="ECO:0000259" key="1">
    <source>
        <dbReference type="Pfam" id="PF07883"/>
    </source>
</evidence>
<sequence length="123" mass="13618">MSEKRYVLNPSPFIVPTTDGKLIEEHVGGASTGTSAYSLAHMVAPPHWSEPHQTPTFDEFTIVVRGRKQFEIDGDVVELQAGQALLIKGGARVRYSNPFDAECEYWSICVPAFSPDTVHREAE</sequence>
<reference evidence="2 3" key="1">
    <citation type="submission" date="2016-08" db="EMBL/GenBank/DDBJ databases">
        <title>Hymenobacter coccineus sp. nov., Hymenobacter lapidarius sp. nov. and Hymenobacter glacialis sp. nov., isolated from Antarctic soil.</title>
        <authorList>
            <person name="Sedlacek I."/>
            <person name="Kralova S."/>
            <person name="Kyrova K."/>
            <person name="Maslanova I."/>
            <person name="Stankova E."/>
            <person name="Vrbovska V."/>
            <person name="Nemec M."/>
            <person name="Bartak M."/>
            <person name="Svec P."/>
            <person name="Busse H.-J."/>
            <person name="Pantucek R."/>
        </authorList>
    </citation>
    <scope>NUCLEOTIDE SEQUENCE [LARGE SCALE GENOMIC DNA]</scope>
    <source>
        <strain evidence="2 3">CCM 8643</strain>
    </source>
</reference>
<dbReference type="Proteomes" id="UP000176294">
    <property type="component" value="Unassembled WGS sequence"/>
</dbReference>
<dbReference type="EMBL" id="MDZB01000175">
    <property type="protein sequence ID" value="OGX80881.1"/>
    <property type="molecule type" value="Genomic_DNA"/>
</dbReference>
<dbReference type="InterPro" id="IPR014710">
    <property type="entry name" value="RmlC-like_jellyroll"/>
</dbReference>
<dbReference type="Gene3D" id="2.60.120.10">
    <property type="entry name" value="Jelly Rolls"/>
    <property type="match status" value="1"/>
</dbReference>
<name>A0A1G1SQH6_9BACT</name>
<dbReference type="InterPro" id="IPR011051">
    <property type="entry name" value="RmlC_Cupin_sf"/>
</dbReference>
<dbReference type="SUPFAM" id="SSF51182">
    <property type="entry name" value="RmlC-like cupins"/>
    <property type="match status" value="1"/>
</dbReference>
<comment type="caution">
    <text evidence="2">The sequence shown here is derived from an EMBL/GenBank/DDBJ whole genome shotgun (WGS) entry which is preliminary data.</text>
</comment>
<dbReference type="OrthoDB" id="160522at2"/>
<proteinExistence type="predicted"/>
<organism evidence="2 3">
    <name type="scientific">Hymenobacter lapidarius</name>
    <dbReference type="NCBI Taxonomy" id="1908237"/>
    <lineage>
        <taxon>Bacteria</taxon>
        <taxon>Pseudomonadati</taxon>
        <taxon>Bacteroidota</taxon>
        <taxon>Cytophagia</taxon>
        <taxon>Cytophagales</taxon>
        <taxon>Hymenobacteraceae</taxon>
        <taxon>Hymenobacter</taxon>
    </lineage>
</organism>
<dbReference type="InterPro" id="IPR013096">
    <property type="entry name" value="Cupin_2"/>
</dbReference>